<evidence type="ECO:0000256" key="5">
    <source>
        <dbReference type="SAM" id="MobiDB-lite"/>
    </source>
</evidence>
<dbReference type="Gene3D" id="1.20.1280.290">
    <property type="match status" value="1"/>
</dbReference>
<dbReference type="KEGG" id="bnn:FOA43_000477"/>
<evidence type="ECO:0000256" key="6">
    <source>
        <dbReference type="SAM" id="Phobius"/>
    </source>
</evidence>
<gene>
    <name evidence="7" type="ORF">FOA43_000477</name>
</gene>
<dbReference type="InterPro" id="IPR051415">
    <property type="entry name" value="LAAT-1"/>
</dbReference>
<proteinExistence type="predicted"/>
<dbReference type="GO" id="GO:0016020">
    <property type="term" value="C:membrane"/>
    <property type="evidence" value="ECO:0007669"/>
    <property type="project" value="UniProtKB-SubCell"/>
</dbReference>
<dbReference type="SMART" id="SM00679">
    <property type="entry name" value="CTNS"/>
    <property type="match status" value="1"/>
</dbReference>
<comment type="subcellular location">
    <subcellularLocation>
        <location evidence="1">Membrane</location>
        <topology evidence="1">Multi-pass membrane protein</topology>
    </subcellularLocation>
</comment>
<feature type="region of interest" description="Disordered" evidence="5">
    <location>
        <begin position="267"/>
        <end position="291"/>
    </location>
</feature>
<evidence type="ECO:0000256" key="3">
    <source>
        <dbReference type="ARBA" id="ARBA00022989"/>
    </source>
</evidence>
<dbReference type="PANTHER" id="PTHR16201">
    <property type="entry name" value="SEVEN TRANSMEMBRANE PROTEIN 1-RELATED"/>
    <property type="match status" value="1"/>
</dbReference>
<evidence type="ECO:0000256" key="4">
    <source>
        <dbReference type="ARBA" id="ARBA00023136"/>
    </source>
</evidence>
<evidence type="ECO:0000313" key="7">
    <source>
        <dbReference type="EMBL" id="QPG73171.1"/>
    </source>
</evidence>
<sequence length="291" mass="32279">MYRGPNSLKLTKIIGTGIIMGLGKAQAMPITAQFISLAKQKENNSVIYRVLDYLISLDTQKLGKIFGWVSAFLYISSRVPQIFKNIQVQSTGGVSLKLIICALVGNLLYAVSLLTSEDAIKGGHTTIQFWEDELCYLVGSIGTVFFDAFVILQWIYYDIVGFCEEEPMHQDLSLLTHCPRSPLLMESPSKPIKFSPSVLSPKHIRKLSEFTPLTPIDFLLDDYGCSAENDSRSVASSLSPSADVAARLSDTITKVLSPVQDCYDHNHPNFPNKQVIDNLDTDDQNSTFDKS</sequence>
<dbReference type="Proteomes" id="UP000662931">
    <property type="component" value="Chromosome 1"/>
</dbReference>
<name>A0A875RVV3_EENNA</name>
<evidence type="ECO:0000256" key="1">
    <source>
        <dbReference type="ARBA" id="ARBA00004141"/>
    </source>
</evidence>
<keyword evidence="3 6" id="KW-1133">Transmembrane helix</keyword>
<evidence type="ECO:0000256" key="2">
    <source>
        <dbReference type="ARBA" id="ARBA00022692"/>
    </source>
</evidence>
<dbReference type="EMBL" id="CP064812">
    <property type="protein sequence ID" value="QPG73171.1"/>
    <property type="molecule type" value="Genomic_DNA"/>
</dbReference>
<protein>
    <submittedName>
        <fullName evidence="7">Uncharacterized protein</fullName>
    </submittedName>
</protein>
<evidence type="ECO:0000313" key="8">
    <source>
        <dbReference type="Proteomes" id="UP000662931"/>
    </source>
</evidence>
<feature type="transmembrane region" description="Helical" evidence="6">
    <location>
        <begin position="134"/>
        <end position="157"/>
    </location>
</feature>
<dbReference type="Pfam" id="PF04193">
    <property type="entry name" value="PQ-loop"/>
    <property type="match status" value="1"/>
</dbReference>
<reference evidence="7" key="1">
    <citation type="submission" date="2020-10" db="EMBL/GenBank/DDBJ databases">
        <authorList>
            <person name="Roach M.J.R."/>
        </authorList>
    </citation>
    <scope>NUCLEOTIDE SEQUENCE</scope>
    <source>
        <strain evidence="7">CBS 1945</strain>
    </source>
</reference>
<dbReference type="GeneID" id="62193878"/>
<dbReference type="InterPro" id="IPR006603">
    <property type="entry name" value="PQ-loop_rpt"/>
</dbReference>
<dbReference type="OrthoDB" id="8048523at2759"/>
<accession>A0A875RVV3</accession>
<dbReference type="AlphaFoldDB" id="A0A875RVV3"/>
<keyword evidence="8" id="KW-1185">Reference proteome</keyword>
<keyword evidence="4 6" id="KW-0472">Membrane</keyword>
<organism evidence="7 8">
    <name type="scientific">Eeniella nana</name>
    <name type="common">Yeast</name>
    <name type="synonym">Brettanomyces nanus</name>
    <dbReference type="NCBI Taxonomy" id="13502"/>
    <lineage>
        <taxon>Eukaryota</taxon>
        <taxon>Fungi</taxon>
        <taxon>Dikarya</taxon>
        <taxon>Ascomycota</taxon>
        <taxon>Saccharomycotina</taxon>
        <taxon>Pichiomycetes</taxon>
        <taxon>Pichiales</taxon>
        <taxon>Pichiaceae</taxon>
        <taxon>Brettanomyces</taxon>
    </lineage>
</organism>
<dbReference type="RefSeq" id="XP_038776736.1">
    <property type="nucleotide sequence ID" value="XM_038920808.1"/>
</dbReference>
<feature type="transmembrane region" description="Helical" evidence="6">
    <location>
        <begin position="95"/>
        <end position="114"/>
    </location>
</feature>
<keyword evidence="2 6" id="KW-0812">Transmembrane</keyword>